<sequence>MILLILGNMAELSPLHHHEEEHACLQIDGTFFYFDKTSVDDETGSEQPALHGIRIGDRHEHPICGICQMASTWLLELPAHSVGNPNSELETRLISSNAIRPISAPFHQRGPPTNS</sequence>
<gene>
    <name evidence="1" type="ORF">J3U87_14545</name>
</gene>
<protein>
    <submittedName>
        <fullName evidence="1">Uncharacterized protein</fullName>
    </submittedName>
</protein>
<dbReference type="AlphaFoldDB" id="A0A8A4TVZ7"/>
<dbReference type="EMBL" id="CP071793">
    <property type="protein sequence ID" value="QTD53670.1"/>
    <property type="molecule type" value="Genomic_DNA"/>
</dbReference>
<dbReference type="KEGG" id="scor:J3U87_14545"/>
<proteinExistence type="predicted"/>
<reference evidence="1" key="1">
    <citation type="submission" date="2021-03" db="EMBL/GenBank/DDBJ databases">
        <title>Acanthopleuribacteraceae sp. M133.</title>
        <authorList>
            <person name="Wang G."/>
        </authorList>
    </citation>
    <scope>NUCLEOTIDE SEQUENCE</scope>
    <source>
        <strain evidence="1">M133</strain>
    </source>
</reference>
<name>A0A8A4TVZ7_SULCO</name>
<evidence type="ECO:0000313" key="2">
    <source>
        <dbReference type="Proteomes" id="UP000663929"/>
    </source>
</evidence>
<dbReference type="Proteomes" id="UP000663929">
    <property type="component" value="Chromosome"/>
</dbReference>
<accession>A0A8A4TVZ7</accession>
<keyword evidence="2" id="KW-1185">Reference proteome</keyword>
<organism evidence="1 2">
    <name type="scientific">Sulfidibacter corallicola</name>
    <dbReference type="NCBI Taxonomy" id="2818388"/>
    <lineage>
        <taxon>Bacteria</taxon>
        <taxon>Pseudomonadati</taxon>
        <taxon>Acidobacteriota</taxon>
        <taxon>Holophagae</taxon>
        <taxon>Acanthopleuribacterales</taxon>
        <taxon>Acanthopleuribacteraceae</taxon>
        <taxon>Sulfidibacter</taxon>
    </lineage>
</organism>
<dbReference type="RefSeq" id="WP_237383773.1">
    <property type="nucleotide sequence ID" value="NZ_CP071793.1"/>
</dbReference>
<evidence type="ECO:0000313" key="1">
    <source>
        <dbReference type="EMBL" id="QTD53670.1"/>
    </source>
</evidence>